<dbReference type="Proteomes" id="UP000001593">
    <property type="component" value="Unassembled WGS sequence"/>
</dbReference>
<dbReference type="OMA" id="MGAWIAE"/>
<dbReference type="SUPFAM" id="SSF49785">
    <property type="entry name" value="Galactose-binding domain-like"/>
    <property type="match status" value="1"/>
</dbReference>
<dbReference type="PANTHER" id="PTHR24543">
    <property type="entry name" value="MULTICOPPER OXIDASE-RELATED"/>
    <property type="match status" value="1"/>
</dbReference>
<feature type="domain" description="F5/8 type C" evidence="1">
    <location>
        <begin position="1"/>
        <end position="152"/>
    </location>
</feature>
<dbReference type="AlphaFoldDB" id="A7SS62"/>
<evidence type="ECO:0000259" key="1">
    <source>
        <dbReference type="PROSITE" id="PS50022"/>
    </source>
</evidence>
<proteinExistence type="predicted"/>
<dbReference type="InParanoid" id="A7SS62"/>
<dbReference type="PANTHER" id="PTHR24543:SF335">
    <property type="entry name" value="EGF-LIKE REPEAT AND DISCOIDIN I-LIKE DOMAIN-CONTAINING PROTEIN 3"/>
    <property type="match status" value="1"/>
</dbReference>
<dbReference type="KEGG" id="nve:5504668"/>
<dbReference type="PhylomeDB" id="A7SS62"/>
<sequence>LGMESRAIRNSAITASSYRYQGVNTHSVPHYGRLNNVGQLGVSMGAWIAENQQAGEYLEIDLGSVMVVVGVATQGRPGGSDYVTSYKISHKTDLTTWLMLKEGGQEKVFSGNSDHYTPVFNWFPSPILARRIRIIVQDFQGLPALRAELYGCI</sequence>
<dbReference type="HOGENOM" id="CLU_030066_1_0_1"/>
<name>A7SS62_NEMVE</name>
<dbReference type="Gene3D" id="2.60.120.260">
    <property type="entry name" value="Galactose-binding domain-like"/>
    <property type="match status" value="1"/>
</dbReference>
<dbReference type="CDD" id="cd00057">
    <property type="entry name" value="FA58C"/>
    <property type="match status" value="1"/>
</dbReference>
<dbReference type="SMART" id="SM00231">
    <property type="entry name" value="FA58C"/>
    <property type="match status" value="1"/>
</dbReference>
<dbReference type="OrthoDB" id="10583676at2759"/>
<evidence type="ECO:0000313" key="3">
    <source>
        <dbReference type="Proteomes" id="UP000001593"/>
    </source>
</evidence>
<dbReference type="InterPro" id="IPR008979">
    <property type="entry name" value="Galactose-bd-like_sf"/>
</dbReference>
<dbReference type="PROSITE" id="PS50022">
    <property type="entry name" value="FA58C_3"/>
    <property type="match status" value="1"/>
</dbReference>
<keyword evidence="3" id="KW-1185">Reference proteome</keyword>
<protein>
    <recommendedName>
        <fullName evidence="1">F5/8 type C domain-containing protein</fullName>
    </recommendedName>
</protein>
<feature type="non-terminal residue" evidence="2">
    <location>
        <position position="153"/>
    </location>
</feature>
<accession>A7SS62</accession>
<dbReference type="InterPro" id="IPR000421">
    <property type="entry name" value="FA58C"/>
</dbReference>
<evidence type="ECO:0000313" key="2">
    <source>
        <dbReference type="EMBL" id="EDO33474.1"/>
    </source>
</evidence>
<dbReference type="PROSITE" id="PS01285">
    <property type="entry name" value="FA58C_1"/>
    <property type="match status" value="1"/>
</dbReference>
<dbReference type="EMBL" id="DS469772">
    <property type="protein sequence ID" value="EDO33474.1"/>
    <property type="molecule type" value="Genomic_DNA"/>
</dbReference>
<gene>
    <name evidence="2" type="ORF">NEMVEDRAFT_v1g129459</name>
</gene>
<dbReference type="eggNOG" id="KOG2649">
    <property type="taxonomic scope" value="Eukaryota"/>
</dbReference>
<dbReference type="Pfam" id="PF00754">
    <property type="entry name" value="F5_F8_type_C"/>
    <property type="match status" value="1"/>
</dbReference>
<reference evidence="2 3" key="1">
    <citation type="journal article" date="2007" name="Science">
        <title>Sea anemone genome reveals ancestral eumetazoan gene repertoire and genomic organization.</title>
        <authorList>
            <person name="Putnam N.H."/>
            <person name="Srivastava M."/>
            <person name="Hellsten U."/>
            <person name="Dirks B."/>
            <person name="Chapman J."/>
            <person name="Salamov A."/>
            <person name="Terry A."/>
            <person name="Shapiro H."/>
            <person name="Lindquist E."/>
            <person name="Kapitonov V.V."/>
            <person name="Jurka J."/>
            <person name="Genikhovich G."/>
            <person name="Grigoriev I.V."/>
            <person name="Lucas S.M."/>
            <person name="Steele R.E."/>
            <person name="Finnerty J.R."/>
            <person name="Technau U."/>
            <person name="Martindale M.Q."/>
            <person name="Rokhsar D.S."/>
        </authorList>
    </citation>
    <scope>NUCLEOTIDE SEQUENCE [LARGE SCALE GENOMIC DNA]</scope>
    <source>
        <strain evidence="3">CH2 X CH6</strain>
    </source>
</reference>
<organism evidence="2 3">
    <name type="scientific">Nematostella vectensis</name>
    <name type="common">Starlet sea anemone</name>
    <dbReference type="NCBI Taxonomy" id="45351"/>
    <lineage>
        <taxon>Eukaryota</taxon>
        <taxon>Metazoa</taxon>
        <taxon>Cnidaria</taxon>
        <taxon>Anthozoa</taxon>
        <taxon>Hexacorallia</taxon>
        <taxon>Actiniaria</taxon>
        <taxon>Edwardsiidae</taxon>
        <taxon>Nematostella</taxon>
    </lineage>
</organism>